<keyword evidence="1" id="KW-1133">Transmembrane helix</keyword>
<sequence length="122" mass="13798">MNPQYGPDERAADAGPDRLEGYLLCWTEAERARTEAAAFADRMPWLTTAQREEVIRQYTADRLVLTRRYLERVRHRCDRLQDEYATRYRGLRHRLLCTAVAAALSACALSAGVLGLLSAAGR</sequence>
<dbReference type="EMBL" id="JBHSPX010000004">
    <property type="protein sequence ID" value="MFC6063361.1"/>
    <property type="molecule type" value="Genomic_DNA"/>
</dbReference>
<comment type="caution">
    <text evidence="2">The sequence shown here is derived from an EMBL/GenBank/DDBJ whole genome shotgun (WGS) entry which is preliminary data.</text>
</comment>
<evidence type="ECO:0000313" key="3">
    <source>
        <dbReference type="Proteomes" id="UP001596139"/>
    </source>
</evidence>
<dbReference type="RefSeq" id="WP_031059699.1">
    <property type="nucleotide sequence ID" value="NZ_JBHSPX010000004.1"/>
</dbReference>
<organism evidence="2 3">
    <name type="scientific">Streptomyces ochraceiscleroticus</name>
    <dbReference type="NCBI Taxonomy" id="47761"/>
    <lineage>
        <taxon>Bacteria</taxon>
        <taxon>Bacillati</taxon>
        <taxon>Actinomycetota</taxon>
        <taxon>Actinomycetes</taxon>
        <taxon>Kitasatosporales</taxon>
        <taxon>Streptomycetaceae</taxon>
        <taxon>Streptomyces</taxon>
    </lineage>
</organism>
<name>A0ABW1MHX3_9ACTN</name>
<protein>
    <recommendedName>
        <fullName evidence="4">Cytochrome C oxidase subunit I</fullName>
    </recommendedName>
</protein>
<reference evidence="3" key="1">
    <citation type="journal article" date="2019" name="Int. J. Syst. Evol. Microbiol.">
        <title>The Global Catalogue of Microorganisms (GCM) 10K type strain sequencing project: providing services to taxonomists for standard genome sequencing and annotation.</title>
        <authorList>
            <consortium name="The Broad Institute Genomics Platform"/>
            <consortium name="The Broad Institute Genome Sequencing Center for Infectious Disease"/>
            <person name="Wu L."/>
            <person name="Ma J."/>
        </authorList>
    </citation>
    <scope>NUCLEOTIDE SEQUENCE [LARGE SCALE GENOMIC DNA]</scope>
    <source>
        <strain evidence="3">CGMCC 1.15180</strain>
    </source>
</reference>
<keyword evidence="3" id="KW-1185">Reference proteome</keyword>
<dbReference type="Proteomes" id="UP001596139">
    <property type="component" value="Unassembled WGS sequence"/>
</dbReference>
<keyword evidence="1" id="KW-0472">Membrane</keyword>
<evidence type="ECO:0000256" key="1">
    <source>
        <dbReference type="SAM" id="Phobius"/>
    </source>
</evidence>
<proteinExistence type="predicted"/>
<keyword evidence="1" id="KW-0812">Transmembrane</keyword>
<feature type="transmembrane region" description="Helical" evidence="1">
    <location>
        <begin position="95"/>
        <end position="120"/>
    </location>
</feature>
<evidence type="ECO:0008006" key="4">
    <source>
        <dbReference type="Google" id="ProtNLM"/>
    </source>
</evidence>
<accession>A0ABW1MHX3</accession>
<evidence type="ECO:0000313" key="2">
    <source>
        <dbReference type="EMBL" id="MFC6063361.1"/>
    </source>
</evidence>
<gene>
    <name evidence="2" type="ORF">ACFP4F_12470</name>
</gene>